<feature type="active site" description="Charge relay system" evidence="5">
    <location>
        <position position="73"/>
    </location>
</feature>
<dbReference type="AlphaFoldDB" id="A0A9X3MWJ3"/>
<dbReference type="InterPro" id="IPR036852">
    <property type="entry name" value="Peptidase_S8/S53_dom_sf"/>
</dbReference>
<name>A0A9X3MWJ3_9ACTN</name>
<evidence type="ECO:0000256" key="2">
    <source>
        <dbReference type="ARBA" id="ARBA00022670"/>
    </source>
</evidence>
<keyword evidence="9" id="KW-1185">Reference proteome</keyword>
<dbReference type="PRINTS" id="PR00723">
    <property type="entry name" value="SUBTILISIN"/>
</dbReference>
<protein>
    <submittedName>
        <fullName evidence="8">S8 family serine peptidase</fullName>
    </submittedName>
</protein>
<sequence length="370" mass="37927">MRAALTVLFFLILAAPAAAWIPNDPGTSGTPGGWQADQWNFMPGTGVDAPRAWDNLIAAGRPGGKGVKIAVLDSGVSYARSPDLSSIRFARGRDFCSRMGTGAASCAGEDNTPEDDYGHGTHVASTIAESTNNGKGLTGLAYGATIIPVKVLNQFGDGDEDSIAKGLRYAADQGAQVINMSFEFGSSITAASEIPRIAAAVKYAQRKGALIVGASGNIAFDRVSYPAALKGIVSVGAVTEHGCLAVYSDTGADLDLVAPGGGDDAALPDQPNCLPDETLRPILQLAFTRKNKVFRYTRSYVGTSMAAPHVSATAALIIASGVLGPKPTAKALEDRLKATARDLGAPGPDPQYGFGMVDAGAATAKSGVAP</sequence>
<evidence type="ECO:0000256" key="3">
    <source>
        <dbReference type="ARBA" id="ARBA00022801"/>
    </source>
</evidence>
<evidence type="ECO:0000259" key="7">
    <source>
        <dbReference type="Pfam" id="PF00082"/>
    </source>
</evidence>
<evidence type="ECO:0000313" key="9">
    <source>
        <dbReference type="Proteomes" id="UP001149140"/>
    </source>
</evidence>
<accession>A0A9X3MWJ3</accession>
<dbReference type="SUPFAM" id="SSF52743">
    <property type="entry name" value="Subtilisin-like"/>
    <property type="match status" value="1"/>
</dbReference>
<keyword evidence="2 5" id="KW-0645">Protease</keyword>
<dbReference type="InterPro" id="IPR023828">
    <property type="entry name" value="Peptidase_S8_Ser-AS"/>
</dbReference>
<dbReference type="RefSeq" id="WP_270043262.1">
    <property type="nucleotide sequence ID" value="NZ_JAPDOD010000029.1"/>
</dbReference>
<feature type="signal peptide" evidence="6">
    <location>
        <begin position="1"/>
        <end position="19"/>
    </location>
</feature>
<keyword evidence="6" id="KW-0732">Signal</keyword>
<dbReference type="Gene3D" id="3.40.50.200">
    <property type="entry name" value="Peptidase S8/S53 domain"/>
    <property type="match status" value="1"/>
</dbReference>
<dbReference type="Pfam" id="PF00082">
    <property type="entry name" value="Peptidase_S8"/>
    <property type="match status" value="1"/>
</dbReference>
<organism evidence="8 9">
    <name type="scientific">Solirubrobacter ginsenosidimutans</name>
    <dbReference type="NCBI Taxonomy" id="490573"/>
    <lineage>
        <taxon>Bacteria</taxon>
        <taxon>Bacillati</taxon>
        <taxon>Actinomycetota</taxon>
        <taxon>Thermoleophilia</taxon>
        <taxon>Solirubrobacterales</taxon>
        <taxon>Solirubrobacteraceae</taxon>
        <taxon>Solirubrobacter</taxon>
    </lineage>
</organism>
<dbReference type="InterPro" id="IPR015500">
    <property type="entry name" value="Peptidase_S8_subtilisin-rel"/>
</dbReference>
<dbReference type="InterPro" id="IPR051048">
    <property type="entry name" value="Peptidase_S8/S53_subtilisin"/>
</dbReference>
<dbReference type="PROSITE" id="PS00138">
    <property type="entry name" value="SUBTILASE_SER"/>
    <property type="match status" value="1"/>
</dbReference>
<proteinExistence type="inferred from homology"/>
<feature type="chain" id="PRO_5040740883" evidence="6">
    <location>
        <begin position="20"/>
        <end position="370"/>
    </location>
</feature>
<dbReference type="PANTHER" id="PTHR43399">
    <property type="entry name" value="SUBTILISIN-RELATED"/>
    <property type="match status" value="1"/>
</dbReference>
<keyword evidence="3 5" id="KW-0378">Hydrolase</keyword>
<dbReference type="Proteomes" id="UP001149140">
    <property type="component" value="Unassembled WGS sequence"/>
</dbReference>
<feature type="domain" description="Peptidase S8/S53" evidence="7">
    <location>
        <begin position="64"/>
        <end position="355"/>
    </location>
</feature>
<keyword evidence="4 5" id="KW-0720">Serine protease</keyword>
<dbReference type="GO" id="GO:0006508">
    <property type="term" value="P:proteolysis"/>
    <property type="evidence" value="ECO:0007669"/>
    <property type="project" value="UniProtKB-KW"/>
</dbReference>
<dbReference type="InterPro" id="IPR000209">
    <property type="entry name" value="Peptidase_S8/S53_dom"/>
</dbReference>
<reference evidence="8" key="1">
    <citation type="submission" date="2022-10" db="EMBL/GenBank/DDBJ databases">
        <title>The WGS of Solirubrobacter ginsenosidimutans DSM 21036.</title>
        <authorList>
            <person name="Jiang Z."/>
        </authorList>
    </citation>
    <scope>NUCLEOTIDE SEQUENCE</scope>
    <source>
        <strain evidence="8">DSM 21036</strain>
    </source>
</reference>
<evidence type="ECO:0000256" key="4">
    <source>
        <dbReference type="ARBA" id="ARBA00022825"/>
    </source>
</evidence>
<feature type="active site" description="Charge relay system" evidence="5">
    <location>
        <position position="119"/>
    </location>
</feature>
<feature type="active site" description="Charge relay system" evidence="5">
    <location>
        <position position="304"/>
    </location>
</feature>
<gene>
    <name evidence="8" type="ORF">OM076_27325</name>
</gene>
<evidence type="ECO:0000256" key="6">
    <source>
        <dbReference type="SAM" id="SignalP"/>
    </source>
</evidence>
<comment type="similarity">
    <text evidence="1 5">Belongs to the peptidase S8 family.</text>
</comment>
<evidence type="ECO:0000313" key="8">
    <source>
        <dbReference type="EMBL" id="MDA0164014.1"/>
    </source>
</evidence>
<dbReference type="EMBL" id="JAPDOD010000029">
    <property type="protein sequence ID" value="MDA0164014.1"/>
    <property type="molecule type" value="Genomic_DNA"/>
</dbReference>
<comment type="caution">
    <text evidence="8">The sequence shown here is derived from an EMBL/GenBank/DDBJ whole genome shotgun (WGS) entry which is preliminary data.</text>
</comment>
<dbReference type="PROSITE" id="PS51892">
    <property type="entry name" value="SUBTILASE"/>
    <property type="match status" value="1"/>
</dbReference>
<evidence type="ECO:0000256" key="1">
    <source>
        <dbReference type="ARBA" id="ARBA00011073"/>
    </source>
</evidence>
<dbReference type="GO" id="GO:0004252">
    <property type="term" value="F:serine-type endopeptidase activity"/>
    <property type="evidence" value="ECO:0007669"/>
    <property type="project" value="UniProtKB-UniRule"/>
</dbReference>
<dbReference type="PANTHER" id="PTHR43399:SF4">
    <property type="entry name" value="CELL WALL-ASSOCIATED PROTEASE"/>
    <property type="match status" value="1"/>
</dbReference>
<evidence type="ECO:0000256" key="5">
    <source>
        <dbReference type="PROSITE-ProRule" id="PRU01240"/>
    </source>
</evidence>